<reference evidence="1 2" key="1">
    <citation type="submission" date="2008-07" db="EMBL/GenBank/DDBJ databases">
        <authorList>
            <person name="El-Sayed N."/>
            <person name="Caler E."/>
            <person name="Inman J."/>
            <person name="Amedeo P."/>
            <person name="Hass B."/>
            <person name="Wortman J."/>
        </authorList>
    </citation>
    <scope>NUCLEOTIDE SEQUENCE [LARGE SCALE GENOMIC DNA]</scope>
    <source>
        <strain evidence="2">ATCC 50983 / TXsc</strain>
    </source>
</reference>
<dbReference type="RefSeq" id="XP_002778408.1">
    <property type="nucleotide sequence ID" value="XM_002778362.1"/>
</dbReference>
<dbReference type="Proteomes" id="UP000007800">
    <property type="component" value="Unassembled WGS sequence"/>
</dbReference>
<dbReference type="GeneID" id="9038692"/>
<accession>C5KZ54</accession>
<name>C5KZ54_PERM5</name>
<evidence type="ECO:0000313" key="2">
    <source>
        <dbReference type="Proteomes" id="UP000007800"/>
    </source>
</evidence>
<gene>
    <name evidence="1" type="ORF">Pmar_PMAR018204</name>
</gene>
<sequence>MGGPITREELESAIAARPKGRAPGSDDVAYEHISVAWKCNGRWAAALRTLITAILQFQYFPSYTSILAITRLVEGVLRKKKKKKKKKKKTE</sequence>
<dbReference type="OrthoDB" id="415068at2759"/>
<dbReference type="InParanoid" id="C5KZ54"/>
<organism evidence="2">
    <name type="scientific">Perkinsus marinus (strain ATCC 50983 / TXsc)</name>
    <dbReference type="NCBI Taxonomy" id="423536"/>
    <lineage>
        <taxon>Eukaryota</taxon>
        <taxon>Sar</taxon>
        <taxon>Alveolata</taxon>
        <taxon>Perkinsozoa</taxon>
        <taxon>Perkinsea</taxon>
        <taxon>Perkinsida</taxon>
        <taxon>Perkinsidae</taxon>
        <taxon>Perkinsus</taxon>
    </lineage>
</organism>
<proteinExistence type="predicted"/>
<dbReference type="AlphaFoldDB" id="C5KZ54"/>
<keyword evidence="2" id="KW-1185">Reference proteome</keyword>
<dbReference type="EMBL" id="GG677709">
    <property type="protein sequence ID" value="EER10203.1"/>
    <property type="molecule type" value="Genomic_DNA"/>
</dbReference>
<protein>
    <submittedName>
        <fullName evidence="1">Uncharacterized protein</fullName>
    </submittedName>
</protein>
<evidence type="ECO:0000313" key="1">
    <source>
        <dbReference type="EMBL" id="EER10203.1"/>
    </source>
</evidence>